<accession>A0A2W5U1Z2</accession>
<dbReference type="EMBL" id="QFQP01000002">
    <property type="protein sequence ID" value="PZR17565.1"/>
    <property type="molecule type" value="Genomic_DNA"/>
</dbReference>
<dbReference type="AlphaFoldDB" id="A0A2W5U1Z2"/>
<evidence type="ECO:0000313" key="2">
    <source>
        <dbReference type="EMBL" id="PZR17565.1"/>
    </source>
</evidence>
<organism evidence="2 3">
    <name type="scientific">Archangium gephyra</name>
    <dbReference type="NCBI Taxonomy" id="48"/>
    <lineage>
        <taxon>Bacteria</taxon>
        <taxon>Pseudomonadati</taxon>
        <taxon>Myxococcota</taxon>
        <taxon>Myxococcia</taxon>
        <taxon>Myxococcales</taxon>
        <taxon>Cystobacterineae</taxon>
        <taxon>Archangiaceae</taxon>
        <taxon>Archangium</taxon>
    </lineage>
</organism>
<comment type="caution">
    <text evidence="2">The sequence shown here is derived from an EMBL/GenBank/DDBJ whole genome shotgun (WGS) entry which is preliminary data.</text>
</comment>
<feature type="region of interest" description="Disordered" evidence="1">
    <location>
        <begin position="1"/>
        <end position="20"/>
    </location>
</feature>
<gene>
    <name evidence="2" type="ORF">DI536_04420</name>
</gene>
<feature type="compositionally biased region" description="Basic and acidic residues" evidence="1">
    <location>
        <begin position="1"/>
        <end position="16"/>
    </location>
</feature>
<reference evidence="2 3" key="1">
    <citation type="submission" date="2017-08" db="EMBL/GenBank/DDBJ databases">
        <title>Infants hospitalized years apart are colonized by the same room-sourced microbial strains.</title>
        <authorList>
            <person name="Brooks B."/>
            <person name="Olm M.R."/>
            <person name="Firek B.A."/>
            <person name="Baker R."/>
            <person name="Thomas B.C."/>
            <person name="Morowitz M.J."/>
            <person name="Banfield J.F."/>
        </authorList>
    </citation>
    <scope>NUCLEOTIDE SEQUENCE [LARGE SCALE GENOMIC DNA]</scope>
    <source>
        <strain evidence="2">S2_003_000_R2_14</strain>
    </source>
</reference>
<name>A0A2W5U1Z2_9BACT</name>
<evidence type="ECO:0000256" key="1">
    <source>
        <dbReference type="SAM" id="MobiDB-lite"/>
    </source>
</evidence>
<sequence>MPQIGKTEEEGTDGKHPWRGSTISYGLSSTATTFTPAFELTYNPTVAHRIGLMPEWHFNDTFHVRSRFFLSQEFTKSDYTNTLNEVELSDLWLDGVWAGFKEKYSGIKFDANLRLTFPTSRFSQAQGRIMTIGPGINVSRAFPVMTALIFSYSFRYTYRFNRFATFQNQGPSIAACGISGGTVDCPSLTSNGVRTIQMDIIHGPTAVFLPHPKVTFAVSLFMQYGLMPALAELPPGTDVSLNAGNSGPQWRNFWGSSISVGYQPWDTVGFTLGAFTFSNQLDSQSQYIFPLFNRNTVVSLDMSVDIESFFNNVSPSKSKPKEKS</sequence>
<dbReference type="Proteomes" id="UP000249061">
    <property type="component" value="Unassembled WGS sequence"/>
</dbReference>
<proteinExistence type="predicted"/>
<evidence type="ECO:0000313" key="3">
    <source>
        <dbReference type="Proteomes" id="UP000249061"/>
    </source>
</evidence>
<protein>
    <submittedName>
        <fullName evidence="2">Uncharacterized protein</fullName>
    </submittedName>
</protein>